<dbReference type="AlphaFoldDB" id="A0A7X1C6Y4"/>
<name>A0A7X1C6Y4_LISSE</name>
<dbReference type="Proteomes" id="UP000523362">
    <property type="component" value="Unassembled WGS sequence"/>
</dbReference>
<feature type="transmembrane region" description="Helical" evidence="1">
    <location>
        <begin position="73"/>
        <end position="94"/>
    </location>
</feature>
<feature type="transmembrane region" description="Helical" evidence="1">
    <location>
        <begin position="32"/>
        <end position="53"/>
    </location>
</feature>
<protein>
    <submittedName>
        <fullName evidence="3">Uncharacterized protein</fullName>
    </submittedName>
</protein>
<comment type="caution">
    <text evidence="3">The sequence shown here is derived from an EMBL/GenBank/DDBJ whole genome shotgun (WGS) entry which is preliminary data.</text>
</comment>
<dbReference type="Proteomes" id="UP000033536">
    <property type="component" value="Unassembled WGS sequence"/>
</dbReference>
<evidence type="ECO:0000313" key="5">
    <source>
        <dbReference type="Proteomes" id="UP000523362"/>
    </source>
</evidence>
<keyword evidence="1" id="KW-1133">Transmembrane helix</keyword>
<evidence type="ECO:0000313" key="4">
    <source>
        <dbReference type="Proteomes" id="UP000033536"/>
    </source>
</evidence>
<dbReference type="EMBL" id="JYOM01000001">
    <property type="protein sequence ID" value="KKD50456.1"/>
    <property type="molecule type" value="Genomic_DNA"/>
</dbReference>
<evidence type="ECO:0000313" key="3">
    <source>
        <dbReference type="EMBL" id="MBC1486676.1"/>
    </source>
</evidence>
<proteinExistence type="predicted"/>
<organism evidence="3 5">
    <name type="scientific">Listeria seeligeri</name>
    <dbReference type="NCBI Taxonomy" id="1640"/>
    <lineage>
        <taxon>Bacteria</taxon>
        <taxon>Bacillati</taxon>
        <taxon>Bacillota</taxon>
        <taxon>Bacilli</taxon>
        <taxon>Bacillales</taxon>
        <taxon>Listeriaceae</taxon>
        <taxon>Listeria</taxon>
    </lineage>
</organism>
<reference evidence="2 4" key="1">
    <citation type="submission" date="2015-02" db="EMBL/GenBank/DDBJ databases">
        <title>Sequencing of Listeria spp. dairy environmental strains.</title>
        <authorList>
            <person name="Muhterem-Uyar M."/>
            <person name="Wagner M."/>
            <person name="Schmitz-Esser S."/>
            <person name="Stessl B."/>
        </authorList>
    </citation>
    <scope>NUCLEOTIDE SEQUENCE [LARGE SCALE GENOMIC DNA]</scope>
    <source>
        <strain evidence="2 4">7KSM</strain>
    </source>
</reference>
<keyword evidence="1" id="KW-0472">Membrane</keyword>
<evidence type="ECO:0000313" key="2">
    <source>
        <dbReference type="EMBL" id="KKD50456.1"/>
    </source>
</evidence>
<reference evidence="3 5" key="2">
    <citation type="submission" date="2020-03" db="EMBL/GenBank/DDBJ databases">
        <title>Soil Listeria distribution.</title>
        <authorList>
            <person name="Liao J."/>
            <person name="Wiedmann M."/>
        </authorList>
    </citation>
    <scope>NUCLEOTIDE SEQUENCE [LARGE SCALE GENOMIC DNA]</scope>
    <source>
        <strain evidence="3 5">FSL L7-1560</strain>
    </source>
</reference>
<dbReference type="RefSeq" id="WP_003749962.1">
    <property type="nucleotide sequence ID" value="NZ_CP063071.1"/>
</dbReference>
<gene>
    <name evidence="3" type="ORF">HB897_10600</name>
    <name evidence="2" type="ORF">UQ68_01050</name>
</gene>
<sequence length="163" mass="18867">MLQQPFNPKNVDATDNQKEFWKKSVPVRRSTLALAILNSLGFVLILYSLAVLGRMMPSRFLQQGLYHISLWEIIIILSLIFYLAVAYFSFIAYGHLRRLQLPKKRMYIVIIIFMCISFLQRAFNQSFGLVELIFIALAIISLVNISTIKKMYSVEAIKTNIEK</sequence>
<feature type="transmembrane region" description="Helical" evidence="1">
    <location>
        <begin position="106"/>
        <end position="123"/>
    </location>
</feature>
<dbReference type="InterPro" id="IPR036259">
    <property type="entry name" value="MFS_trans_sf"/>
</dbReference>
<dbReference type="SUPFAM" id="SSF103473">
    <property type="entry name" value="MFS general substrate transporter"/>
    <property type="match status" value="1"/>
</dbReference>
<keyword evidence="1" id="KW-0812">Transmembrane</keyword>
<evidence type="ECO:0000256" key="1">
    <source>
        <dbReference type="SAM" id="Phobius"/>
    </source>
</evidence>
<dbReference type="EMBL" id="JAARRG010000007">
    <property type="protein sequence ID" value="MBC1486676.1"/>
    <property type="molecule type" value="Genomic_DNA"/>
</dbReference>
<feature type="transmembrane region" description="Helical" evidence="1">
    <location>
        <begin position="129"/>
        <end position="148"/>
    </location>
</feature>
<accession>A0A7X1C6Y4</accession>
<keyword evidence="4" id="KW-1185">Reference proteome</keyword>